<dbReference type="SUPFAM" id="SSF51126">
    <property type="entry name" value="Pectin lyase-like"/>
    <property type="match status" value="1"/>
</dbReference>
<name>A0A369L9K2_9ACTN</name>
<organism evidence="2 3">
    <name type="scientific">Senegalimassilia anaerobia</name>
    <dbReference type="NCBI Taxonomy" id="1473216"/>
    <lineage>
        <taxon>Bacteria</taxon>
        <taxon>Bacillati</taxon>
        <taxon>Actinomycetota</taxon>
        <taxon>Coriobacteriia</taxon>
        <taxon>Coriobacteriales</taxon>
        <taxon>Coriobacteriaceae</taxon>
        <taxon>Senegalimassilia</taxon>
    </lineage>
</organism>
<dbReference type="Proteomes" id="UP000253792">
    <property type="component" value="Unassembled WGS sequence"/>
</dbReference>
<dbReference type="OrthoDB" id="3183973at2"/>
<feature type="signal peptide" evidence="1">
    <location>
        <begin position="1"/>
        <end position="34"/>
    </location>
</feature>
<dbReference type="RefSeq" id="WP_114621085.1">
    <property type="nucleotide sequence ID" value="NZ_PPTP01000007.1"/>
</dbReference>
<dbReference type="PROSITE" id="PS51257">
    <property type="entry name" value="PROKAR_LIPOPROTEIN"/>
    <property type="match status" value="1"/>
</dbReference>
<evidence type="ECO:0000256" key="1">
    <source>
        <dbReference type="SAM" id="SignalP"/>
    </source>
</evidence>
<dbReference type="EMBL" id="PPTP01000007">
    <property type="protein sequence ID" value="RDB54845.1"/>
    <property type="molecule type" value="Genomic_DNA"/>
</dbReference>
<accession>A0A369L9K2</accession>
<evidence type="ECO:0000313" key="2">
    <source>
        <dbReference type="EMBL" id="RDB54845.1"/>
    </source>
</evidence>
<proteinExistence type="predicted"/>
<protein>
    <submittedName>
        <fullName evidence="2">Uncharacterized protein</fullName>
    </submittedName>
</protein>
<dbReference type="PROSITE" id="PS51318">
    <property type="entry name" value="TAT"/>
    <property type="match status" value="1"/>
</dbReference>
<gene>
    <name evidence="2" type="ORF">C1880_08345</name>
</gene>
<dbReference type="InterPro" id="IPR011050">
    <property type="entry name" value="Pectin_lyase_fold/virulence"/>
</dbReference>
<dbReference type="InterPro" id="IPR006311">
    <property type="entry name" value="TAT_signal"/>
</dbReference>
<comment type="caution">
    <text evidence="2">The sequence shown here is derived from an EMBL/GenBank/DDBJ whole genome shotgun (WGS) entry which is preliminary data.</text>
</comment>
<keyword evidence="3" id="KW-1185">Reference proteome</keyword>
<reference evidence="2 3" key="1">
    <citation type="journal article" date="2018" name="Elife">
        <title>Discovery and characterization of a prevalent human gut bacterial enzyme sufficient for the inactivation of a family of plant toxins.</title>
        <authorList>
            <person name="Koppel N."/>
            <person name="Bisanz J.E."/>
            <person name="Pandelia M.E."/>
            <person name="Turnbaugh P.J."/>
            <person name="Balskus E.P."/>
        </authorList>
    </citation>
    <scope>NUCLEOTIDE SEQUENCE [LARGE SCALE GENOMIC DNA]</scope>
    <source>
        <strain evidence="3">anaerobia AP69FAA</strain>
    </source>
</reference>
<feature type="chain" id="PRO_5016689268" evidence="1">
    <location>
        <begin position="35"/>
        <end position="1834"/>
    </location>
</feature>
<sequence>METNIAKRGVLALLLAAALAFACAVLTAPAVAHADEPSDQSAGIEPTPNNEYHISSANEFLACVALSRERDTSNWKVYLDCDLQLGDKDMQDIVNSTVKHLSFGSKDFPFRGTFDGQNHTVTGLKYANNVLDPERDTGFFAETSGATIKNFLVKDADIWADFRGGIIAGRAVNTTFENVMVMESTLHVTCANNMLNVITNAGFEGGMIAGELDGCNLYNCEVRGGRAVHNTTAGVQAIGGEGLYMAAFAGYVKNSTIEYCRVTPTRSEDGSSIDMTDVTNKYDVAIGALGGNNVYASGFVGCMAEGAKVIDCFSTAECYSYAASYVGVISVTRAWTGGLAGRILSKSGNEITRSHFAGDLSSRQYNPIAVIPIIQNDVNLGGIGARANAGDATITDCYFKPSVSLSGFSQGTAAKKTIYALAGDGTVSGAGFGPWDDERYVTRELWEQHDYDFCAGTMRSTANDPLLGGEHANEWAMDYKLNIPVHGKSVKTTTDFPGAGTATVLATMLGKDQSTSDPYTFAVSAVLAGTAQGLATGDTSVTFRQTTSDKPAGLTNANDGYRFMGWFREPEVNVNRIDRDNSWFDGKTDGAAVKAGKQVEENVAHDRESTYTANNATGIDKKYGFEGNDLFTASYEAQVLFYNVKGETLDWKTGAAHDKSTDWYRYGVGLTPTAPAAREGLSASATFIGWTTQPSSEAGMNGGYAAITSTALADLKNKGAFYPVGSVITVVGPTDFYPVYSDYVSNIMTVFEGNEQDELDDVNQRVGVGNTHVDVQVGDNGTSSYTVQVRDVNNKLLSEGGTLPDGYRFLGWYENKRAADGSEVEVRVSRDSSYTLPANVDLTVPHTYTARFEYRVDYYVRAYTNDAFQDSKRLCSVWNRYRSPFDENAGITYVRENVVHWGPEHFNHGLKEKYDGACGSRYSVSTLIVKPLNVYSHNVKNDTGADTAKNLFADTDFPGAATLNDTWTSISLQVKASLTSDRYHLNFWTLERGNSCWTYVKNPIESTMLHLDSKYYVRAMITTDVNFYNKDNTILKAATRRYESNLLQNKVDGSDPTYTYYYPHVNTSVEATGKPQDGLTGSYESPLTLESSPTDAEMAVPGYKFLGWISTAEVQKGSAVWNYIYDVNGDSFTTSDPSKAAPYLATDASTVTQWQDAYPVYAKYDVRYTTNLHRAGFEGTDKVNVPNYDIAPVINADSDPATATVTPDVTTPVYKAGGELYKLQKVEIELPNGDVKVLDSAGNNSYSYPVEPSGAYTFVAHYTPLAVVYHLNASEVDGKVAQQGDMLGNLNGGIPKPTYDVSTIDGDTGAFNVFVGWTEAQPAPGKGYVAWSESIHMVSASTVVKAPMELYPVYRPSLVAVQSNIDSNLANPDSVRGLGRTDSGDQISLEVKAAEEVVGIDGTKYDFVGWSRDYVDNNSYTLMTGDKTYFLDGNEPFREVTYTAIYKPTPLKVRYHDTEGKVIYTATVDPNDTGDLRGQDGNSGFVQTVEVPKMDESGNPVYDDKGEPVMESKEVAYDSEAYSAIVAFLGERTDSSLKELFLEWQWVNGDKAVAWSDFKGNPVKTNMDLYPVTYQVVANDTSDTANPKNVTGQLKWLLDPNAANTVDDKGDKAPFKACFAKPFMGTQLTVHVDRVGYGLSGQTPAPVNGKYVSLYSSGSGDGSFELTNRLDFKLTGADAQGAGNAVFDFAATHTLKIVKQTQDSWAKGKTFRFKVSRADMDGKPLEERTVEVAVSPDAQHKDGGTWYTGAIELAVPAGIYTVEEDAAWAWRYSSQIGVPGKQPGDKAQATISAASSANDATFTCTNARAKDKWIDGSDRAHNVWSNGNVAKKED</sequence>
<keyword evidence="1" id="KW-0732">Signal</keyword>
<dbReference type="Gene3D" id="2.160.20.110">
    <property type="match status" value="1"/>
</dbReference>
<evidence type="ECO:0000313" key="3">
    <source>
        <dbReference type="Proteomes" id="UP000253792"/>
    </source>
</evidence>